<proteinExistence type="predicted"/>
<dbReference type="InterPro" id="IPR027417">
    <property type="entry name" value="P-loop_NTPase"/>
</dbReference>
<dbReference type="SUPFAM" id="SSF52540">
    <property type="entry name" value="P-loop containing nucleoside triphosphate hydrolases"/>
    <property type="match status" value="1"/>
</dbReference>
<dbReference type="EMBL" id="JAYLLN010000018">
    <property type="protein sequence ID" value="MEI5984984.1"/>
    <property type="molecule type" value="Genomic_DNA"/>
</dbReference>
<protein>
    <recommendedName>
        <fullName evidence="4">DNA mismatch repair proteins mutS family domain-containing protein</fullName>
    </recommendedName>
</protein>
<evidence type="ECO:0000256" key="3">
    <source>
        <dbReference type="ARBA" id="ARBA00023125"/>
    </source>
</evidence>
<dbReference type="SMART" id="SM00534">
    <property type="entry name" value="MUTSac"/>
    <property type="match status" value="1"/>
</dbReference>
<evidence type="ECO:0000259" key="4">
    <source>
        <dbReference type="SMART" id="SM00534"/>
    </source>
</evidence>
<evidence type="ECO:0000256" key="1">
    <source>
        <dbReference type="ARBA" id="ARBA00022741"/>
    </source>
</evidence>
<dbReference type="InterPro" id="IPR045076">
    <property type="entry name" value="MutS"/>
</dbReference>
<dbReference type="PANTHER" id="PTHR11361">
    <property type="entry name" value="DNA MISMATCH REPAIR PROTEIN MUTS FAMILY MEMBER"/>
    <property type="match status" value="1"/>
</dbReference>
<evidence type="ECO:0000256" key="2">
    <source>
        <dbReference type="ARBA" id="ARBA00022840"/>
    </source>
</evidence>
<keyword evidence="2" id="KW-0067">ATP-binding</keyword>
<keyword evidence="3" id="KW-0238">DNA-binding</keyword>
<dbReference type="Gene3D" id="1.10.1420.10">
    <property type="match status" value="1"/>
</dbReference>
<comment type="caution">
    <text evidence="5">The sequence shown here is derived from an EMBL/GenBank/DDBJ whole genome shotgun (WGS) entry which is preliminary data.</text>
</comment>
<accession>A0ABU8I5I7</accession>
<dbReference type="Gene3D" id="3.40.50.300">
    <property type="entry name" value="P-loop containing nucleotide triphosphate hydrolases"/>
    <property type="match status" value="1"/>
</dbReference>
<evidence type="ECO:0000313" key="6">
    <source>
        <dbReference type="Proteomes" id="UP001363035"/>
    </source>
</evidence>
<organism evidence="5 6">
    <name type="scientific">Sphingobacterium tenebrionis</name>
    <dbReference type="NCBI Taxonomy" id="3111775"/>
    <lineage>
        <taxon>Bacteria</taxon>
        <taxon>Pseudomonadati</taxon>
        <taxon>Bacteroidota</taxon>
        <taxon>Sphingobacteriia</taxon>
        <taxon>Sphingobacteriales</taxon>
        <taxon>Sphingobacteriaceae</taxon>
        <taxon>Sphingobacterium</taxon>
    </lineage>
</organism>
<keyword evidence="6" id="KW-1185">Reference proteome</keyword>
<dbReference type="InterPro" id="IPR000432">
    <property type="entry name" value="DNA_mismatch_repair_MutS_C"/>
</dbReference>
<reference evidence="5 6" key="1">
    <citation type="submission" date="2024-01" db="EMBL/GenBank/DDBJ databases">
        <title>Sphingobacterium tenebrionis sp. nov., a novel endophyte isolated from tenebrio molitor intestines.</title>
        <authorList>
            <person name="Zhang C."/>
        </authorList>
    </citation>
    <scope>NUCLEOTIDE SEQUENCE [LARGE SCALE GENOMIC DNA]</scope>
    <source>
        <strain evidence="5 6">PU5-4</strain>
    </source>
</reference>
<dbReference type="Pfam" id="PF00488">
    <property type="entry name" value="MutS_V"/>
    <property type="match status" value="1"/>
</dbReference>
<gene>
    <name evidence="5" type="ORF">VJ786_08715</name>
</gene>
<dbReference type="PANTHER" id="PTHR11361:SF34">
    <property type="entry name" value="DNA MISMATCH REPAIR PROTEIN MSH1, MITOCHONDRIAL"/>
    <property type="match status" value="1"/>
</dbReference>
<feature type="domain" description="DNA mismatch repair proteins mutS family" evidence="4">
    <location>
        <begin position="255"/>
        <end position="438"/>
    </location>
</feature>
<name>A0ABU8I5I7_9SPHI</name>
<evidence type="ECO:0000313" key="5">
    <source>
        <dbReference type="EMBL" id="MEI5984984.1"/>
    </source>
</evidence>
<dbReference type="Proteomes" id="UP001363035">
    <property type="component" value="Unassembled WGS sequence"/>
</dbReference>
<dbReference type="RefSeq" id="WP_134776715.1">
    <property type="nucleotide sequence ID" value="NZ_JAYLLN010000018.1"/>
</dbReference>
<keyword evidence="1" id="KW-0547">Nucleotide-binding</keyword>
<sequence length="448" mass="51734">MAEKFLIDEQTLRDLQLRDFSNRTIFSFYEEAVITEGGQEFFLSVFYDPVLDIDIIKNRQSKIRRLEAVAHEVFPFYRVILKDIEKFIKTRHSGGSTSNGLMDIFGIRTPAYYYKKRNIFEVCDFLMDSQKFYQKIYDHTPDEDLKEMIDTIDSCLARIFDGKPRDPEKIKINIFNIDKFDRLIRFELSSRIKRAISFFYEIDAYFAVAKVSEARSFCYPEVYPKNQTGEIYMEGVYHIFHKSPVKNDLKISKDKKLWFLTGANMAGKSSIIKTISSALYLTHIGFPVPADQIKTDLIDGLFTSINLQDNLEMGYSHFYVEAMRLKDIVDQLEPHSNALMILDELFKGTNHSDASNAILKVMKNLAEVDGPFVIVSSHITELSEELKKINTVDFFKMNIESDPEGLPIFTYKIVPGIAEEKLGMWLLKKSGAFESIDKLKDPKAPEIS</sequence>